<gene>
    <name evidence="1" type="ORF">MU516_07020</name>
</gene>
<reference evidence="1 2" key="1">
    <citation type="submission" date="2022-04" db="EMBL/GenBank/DDBJ databases">
        <title>Paracoccus sp. YLB-12 draft genome sequence.</title>
        <authorList>
            <person name="Yu L."/>
        </authorList>
    </citation>
    <scope>NUCLEOTIDE SEQUENCE [LARGE SCALE GENOMIC DNA]</scope>
    <source>
        <strain evidence="1 2">YLB-12</strain>
    </source>
</reference>
<proteinExistence type="predicted"/>
<name>A0ABT2K7Y7_9RHOB</name>
<dbReference type="Proteomes" id="UP001320702">
    <property type="component" value="Unassembled WGS sequence"/>
</dbReference>
<evidence type="ECO:0000313" key="1">
    <source>
        <dbReference type="EMBL" id="MCT4332617.1"/>
    </source>
</evidence>
<dbReference type="EMBL" id="JANAVZ010000003">
    <property type="protein sequence ID" value="MCT4332617.1"/>
    <property type="molecule type" value="Genomic_DNA"/>
</dbReference>
<dbReference type="InterPro" id="IPR021791">
    <property type="entry name" value="Phage_TAC_11"/>
</dbReference>
<sequence length="107" mass="12152">MTITHRAFFGDREREFLLSDPMIAELERQIGTGIGTLFARLTRSDFRLNDLTEIIRLGLIGAGTDPQEAFRLVETYARNRPISEVLPVALDVITARWMGTDEVQKDD</sequence>
<protein>
    <submittedName>
        <fullName evidence="1">Gene transfer agent family protein</fullName>
    </submittedName>
</protein>
<dbReference type="RefSeq" id="WP_260276506.1">
    <property type="nucleotide sequence ID" value="NZ_JANAVZ010000003.1"/>
</dbReference>
<comment type="caution">
    <text evidence="1">The sequence shown here is derived from an EMBL/GenBank/DDBJ whole genome shotgun (WGS) entry which is preliminary data.</text>
</comment>
<keyword evidence="2" id="KW-1185">Reference proteome</keyword>
<dbReference type="Pfam" id="PF11836">
    <property type="entry name" value="Phage_TAC_11"/>
    <property type="match status" value="1"/>
</dbReference>
<accession>A0ABT2K7Y7</accession>
<organism evidence="1 2">
    <name type="scientific">Paracoccus maritimus</name>
    <dbReference type="NCBI Taxonomy" id="2933292"/>
    <lineage>
        <taxon>Bacteria</taxon>
        <taxon>Pseudomonadati</taxon>
        <taxon>Pseudomonadota</taxon>
        <taxon>Alphaproteobacteria</taxon>
        <taxon>Rhodobacterales</taxon>
        <taxon>Paracoccaceae</taxon>
        <taxon>Paracoccus</taxon>
    </lineage>
</organism>
<evidence type="ECO:0000313" key="2">
    <source>
        <dbReference type="Proteomes" id="UP001320702"/>
    </source>
</evidence>